<keyword evidence="3" id="KW-1185">Reference proteome</keyword>
<name>A0ABS4TDA8_9PSEU</name>
<evidence type="ECO:0000313" key="3">
    <source>
        <dbReference type="Proteomes" id="UP001519332"/>
    </source>
</evidence>
<feature type="region of interest" description="Disordered" evidence="1">
    <location>
        <begin position="1"/>
        <end position="22"/>
    </location>
</feature>
<comment type="caution">
    <text evidence="2">The sequence shown here is derived from an EMBL/GenBank/DDBJ whole genome shotgun (WGS) entry which is preliminary data.</text>
</comment>
<dbReference type="Proteomes" id="UP001519332">
    <property type="component" value="Unassembled WGS sequence"/>
</dbReference>
<proteinExistence type="predicted"/>
<organism evidence="2 3">
    <name type="scientific">Kibdelosporangium banguiense</name>
    <dbReference type="NCBI Taxonomy" id="1365924"/>
    <lineage>
        <taxon>Bacteria</taxon>
        <taxon>Bacillati</taxon>
        <taxon>Actinomycetota</taxon>
        <taxon>Actinomycetes</taxon>
        <taxon>Pseudonocardiales</taxon>
        <taxon>Pseudonocardiaceae</taxon>
        <taxon>Kibdelosporangium</taxon>
    </lineage>
</organism>
<evidence type="ECO:0000313" key="2">
    <source>
        <dbReference type="EMBL" id="MBP2322409.1"/>
    </source>
</evidence>
<accession>A0ABS4TDA8</accession>
<evidence type="ECO:0000256" key="1">
    <source>
        <dbReference type="SAM" id="MobiDB-lite"/>
    </source>
</evidence>
<dbReference type="EMBL" id="JAGINW010000001">
    <property type="protein sequence ID" value="MBP2322409.1"/>
    <property type="molecule type" value="Genomic_DNA"/>
</dbReference>
<sequence length="51" mass="5855">MSGWKILQQARHATRNSPRNPAKCKGCDDWFEFLNLFGRCDRCGLPPHPTP</sequence>
<gene>
    <name evidence="2" type="ORF">JOF56_002794</name>
</gene>
<reference evidence="2 3" key="1">
    <citation type="submission" date="2021-03" db="EMBL/GenBank/DDBJ databases">
        <title>Sequencing the genomes of 1000 actinobacteria strains.</title>
        <authorList>
            <person name="Klenk H.-P."/>
        </authorList>
    </citation>
    <scope>NUCLEOTIDE SEQUENCE [LARGE SCALE GENOMIC DNA]</scope>
    <source>
        <strain evidence="2 3">DSM 46670</strain>
    </source>
</reference>
<protein>
    <submittedName>
        <fullName evidence="2">Amidophosphoribosyltransferase</fullName>
    </submittedName>
</protein>